<feature type="transmembrane region" description="Helical" evidence="10">
    <location>
        <begin position="721"/>
        <end position="746"/>
    </location>
</feature>
<feature type="transmembrane region" description="Helical" evidence="10">
    <location>
        <begin position="75"/>
        <end position="99"/>
    </location>
</feature>
<proteinExistence type="inferred from homology"/>
<keyword evidence="5" id="KW-0547">Nucleotide-binding</keyword>
<keyword evidence="14" id="KW-1185">Reference proteome</keyword>
<evidence type="ECO:0000256" key="9">
    <source>
        <dbReference type="SAM" id="MobiDB-lite"/>
    </source>
</evidence>
<dbReference type="PROSITE" id="PS50929">
    <property type="entry name" value="ABC_TM1F"/>
    <property type="match status" value="2"/>
</dbReference>
<feature type="transmembrane region" description="Helical" evidence="10">
    <location>
        <begin position="869"/>
        <end position="887"/>
    </location>
</feature>
<feature type="compositionally biased region" description="Basic and acidic residues" evidence="9">
    <location>
        <begin position="1"/>
        <end position="10"/>
    </location>
</feature>
<evidence type="ECO:0000256" key="6">
    <source>
        <dbReference type="ARBA" id="ARBA00022840"/>
    </source>
</evidence>
<feature type="transmembrane region" description="Helical" evidence="10">
    <location>
        <begin position="126"/>
        <end position="153"/>
    </location>
</feature>
<dbReference type="GO" id="GO:0005743">
    <property type="term" value="C:mitochondrial inner membrane"/>
    <property type="evidence" value="ECO:0007669"/>
    <property type="project" value="TreeGrafter"/>
</dbReference>
<dbReference type="PROSITE" id="PS50893">
    <property type="entry name" value="ABC_TRANSPORTER_2"/>
    <property type="match status" value="2"/>
</dbReference>
<dbReference type="GO" id="GO:0015421">
    <property type="term" value="F:ABC-type oligopeptide transporter activity"/>
    <property type="evidence" value="ECO:0007669"/>
    <property type="project" value="TreeGrafter"/>
</dbReference>
<evidence type="ECO:0000256" key="8">
    <source>
        <dbReference type="ARBA" id="ARBA00023136"/>
    </source>
</evidence>
<keyword evidence="7 10" id="KW-1133">Transmembrane helix</keyword>
<dbReference type="PANTHER" id="PTHR43394:SF27">
    <property type="entry name" value="ATP-DEPENDENT TRANSLOCASE ABCB1-LIKE"/>
    <property type="match status" value="1"/>
</dbReference>
<feature type="compositionally biased region" description="Low complexity" evidence="9">
    <location>
        <begin position="13"/>
        <end position="24"/>
    </location>
</feature>
<dbReference type="InterPro" id="IPR027417">
    <property type="entry name" value="P-loop_NTPase"/>
</dbReference>
<dbReference type="Gene3D" id="3.40.50.300">
    <property type="entry name" value="P-loop containing nucleotide triphosphate hydrolases"/>
    <property type="match status" value="2"/>
</dbReference>
<feature type="region of interest" description="Disordered" evidence="9">
    <location>
        <begin position="652"/>
        <end position="695"/>
    </location>
</feature>
<dbReference type="FunFam" id="3.40.50.300:FF:000913">
    <property type="entry name" value="ABC multidrug transporter SitT"/>
    <property type="match status" value="1"/>
</dbReference>
<evidence type="ECO:0000259" key="12">
    <source>
        <dbReference type="PROSITE" id="PS50929"/>
    </source>
</evidence>
<dbReference type="CDD" id="cd18578">
    <property type="entry name" value="ABC_6TM_Pgp_ABCB1_D2_like"/>
    <property type="match status" value="1"/>
</dbReference>
<gene>
    <name evidence="13" type="ORF">FSARC_13990</name>
</gene>
<reference evidence="13" key="2">
    <citation type="submission" date="2020-05" db="EMBL/GenBank/DDBJ databases">
        <authorList>
            <person name="Kim H.-S."/>
            <person name="Proctor R.H."/>
            <person name="Brown D.W."/>
        </authorList>
    </citation>
    <scope>NUCLEOTIDE SEQUENCE</scope>
    <source>
        <strain evidence="13">NRRL 20472</strain>
    </source>
</reference>
<feature type="transmembrane region" description="Helical" evidence="10">
    <location>
        <begin position="984"/>
        <end position="1002"/>
    </location>
</feature>
<feature type="transmembrane region" description="Helical" evidence="10">
    <location>
        <begin position="766"/>
        <end position="792"/>
    </location>
</feature>
<sequence>MSVGQSREEYEMSAPSTSAGPAAADGNAQPTRSDSREALSNEKEEDKDKEGETKEKPAGLGPYLKVFTFCDGIAIALYALGFIMSIGAGAALPLMTIVFGRFVGDFNDFSSNDADPSAFTDTVDGFVLYFVYLFVGRFAASYIANLAVSLAAIRTTLTIRKKLLEATLRQEIWHFDKETIGSIASQVTTNGDKINQGIAEKLAAIIQSIATFWAAFIVALTFQWKLTLIVMTLIPGILVILSVGMSIDAGQEAKMVNIYSQAAVLAQEALSSVKTVHSFWAHEKLVARYDDFLLRAQKVGNKKSPNVGLVHSTQQFCTLAGMALAFWQGFRMFASGEIDNAGTVLTVLLSVTIATTGLLQISVYVASIGGAASAANELFTLMAKPSELDPLSTDGDQPDQNRGEIELRGINFAYPSRPSVKVLDEFDLHIPAGKTTALVGASGCGKSTVVGLLERWYVPESGEILLDGKDLSLYNTQWLRSNIRIVQQENILFRGTVFENVARGLVGPQRDLPAEEQMRLVQEACKLSNAHDFIQAMPDGYQTQVGERAHMLSGGQKQRVAIARSIISNPSVLLLDEATSALDPRAEGIVQDALQKASVNRTTLVIAHKLATIKNADNIVLVSAGKVVEQGTNDQLLAKDGRYAALVRAQDLGEQKEREDRENPSQQHQHDTNDDLTEEPSSPLEEVATKEKKTKKKDDNEALNYSILSCLRMLFSEQQGLMKWFVIALPATIVAGGASPAQAVLFSRLISVFALPPDEAQDRANFFSLIFFIIAIVVAIGYFVIGFTVNMIMQAATRKYRSELFSLILRLEPAFFDQPNHASGALASKLTSVPASLQELISVNIFIVLISVVSLISCSILAIAFGWKLGLVVVFVGMPVIVGSGFLKVRLEMKLEIENGERFAACAALATEAVTAIRTVASLTLEEQICDEYNGILEKIAKRSAGSLALTILGLALSQSLEFLIMALGFWYGSRLIADGEYTVPQFFVIFLSVVFGGQAAGQISGYMGSLASARHAANHLFWLRKQPSPFNDGKDQSDSAELKPPTDGPIQMDNVEFAYKQRAAARVLKGMNMMVPNGSYVACVGPSGCGKTTVIALLERLYDPTGGQILWNNRNINSVSLHHLRARMSLVQQEPTLFQVSVRENILLGLETAPSDEEILEACRQANAHDFITSLPEGLDTLSGTGGLQFSGGQRQRIAIARALIRNPQVLLLDEATSALDTEAERLVQATLDDAATHRTTIAVAHRLSTIRNADRIFVFADGRILEEGTHEQLLQLRGQYYEMCLAQSLDKSV</sequence>
<evidence type="ECO:0000313" key="14">
    <source>
        <dbReference type="Proteomes" id="UP000622797"/>
    </source>
</evidence>
<feature type="domain" description="ABC transporter" evidence="11">
    <location>
        <begin position="405"/>
        <end position="649"/>
    </location>
</feature>
<dbReference type="GO" id="GO:0016887">
    <property type="term" value="F:ATP hydrolysis activity"/>
    <property type="evidence" value="ECO:0007669"/>
    <property type="project" value="InterPro"/>
</dbReference>
<evidence type="ECO:0000256" key="1">
    <source>
        <dbReference type="ARBA" id="ARBA00004141"/>
    </source>
</evidence>
<dbReference type="CDD" id="cd03249">
    <property type="entry name" value="ABC_MTABC3_MDL1_MDL2"/>
    <property type="match status" value="2"/>
</dbReference>
<dbReference type="InterPro" id="IPR017871">
    <property type="entry name" value="ABC_transporter-like_CS"/>
</dbReference>
<dbReference type="FunFam" id="1.20.1560.10:FF:000057">
    <property type="entry name" value="ABC multidrug transporter SitT"/>
    <property type="match status" value="1"/>
</dbReference>
<dbReference type="Pfam" id="PF00664">
    <property type="entry name" value="ABC_membrane"/>
    <property type="match status" value="2"/>
</dbReference>
<organism evidence="13 14">
    <name type="scientific">Fusarium sarcochroum</name>
    <dbReference type="NCBI Taxonomy" id="1208366"/>
    <lineage>
        <taxon>Eukaryota</taxon>
        <taxon>Fungi</taxon>
        <taxon>Dikarya</taxon>
        <taxon>Ascomycota</taxon>
        <taxon>Pezizomycotina</taxon>
        <taxon>Sordariomycetes</taxon>
        <taxon>Hypocreomycetidae</taxon>
        <taxon>Hypocreales</taxon>
        <taxon>Nectriaceae</taxon>
        <taxon>Fusarium</taxon>
        <taxon>Fusarium lateritium species complex</taxon>
    </lineage>
</organism>
<feature type="domain" description="ABC transmembrane type-1" evidence="12">
    <location>
        <begin position="726"/>
        <end position="1013"/>
    </location>
</feature>
<dbReference type="OrthoDB" id="6500128at2759"/>
<evidence type="ECO:0000256" key="4">
    <source>
        <dbReference type="ARBA" id="ARBA00022692"/>
    </source>
</evidence>
<dbReference type="Gene3D" id="1.20.1560.10">
    <property type="entry name" value="ABC transporter type 1, transmembrane domain"/>
    <property type="match status" value="2"/>
</dbReference>
<feature type="transmembrane region" description="Helical" evidence="10">
    <location>
        <begin position="840"/>
        <end position="863"/>
    </location>
</feature>
<dbReference type="InterPro" id="IPR003593">
    <property type="entry name" value="AAA+_ATPase"/>
</dbReference>
<keyword evidence="3" id="KW-0813">Transport</keyword>
<feature type="transmembrane region" description="Helical" evidence="10">
    <location>
        <begin position="228"/>
        <end position="247"/>
    </location>
</feature>
<dbReference type="SUPFAM" id="SSF52540">
    <property type="entry name" value="P-loop containing nucleoside triphosphate hydrolases"/>
    <property type="match status" value="2"/>
</dbReference>
<dbReference type="PROSITE" id="PS00211">
    <property type="entry name" value="ABC_TRANSPORTER_1"/>
    <property type="match status" value="2"/>
</dbReference>
<evidence type="ECO:0000313" key="13">
    <source>
        <dbReference type="EMBL" id="KAF4947346.1"/>
    </source>
</evidence>
<keyword evidence="4 10" id="KW-0812">Transmembrane</keyword>
<evidence type="ECO:0000256" key="2">
    <source>
        <dbReference type="ARBA" id="ARBA00007577"/>
    </source>
</evidence>
<comment type="subcellular location">
    <subcellularLocation>
        <location evidence="1">Membrane</location>
        <topology evidence="1">Multi-pass membrane protein</topology>
    </subcellularLocation>
</comment>
<evidence type="ECO:0000256" key="7">
    <source>
        <dbReference type="ARBA" id="ARBA00022989"/>
    </source>
</evidence>
<dbReference type="InterPro" id="IPR003439">
    <property type="entry name" value="ABC_transporter-like_ATP-bd"/>
</dbReference>
<reference evidence="13" key="1">
    <citation type="journal article" date="2020" name="BMC Genomics">
        <title>Correction to: Identification and distribution of gene clusters required for synthesis of sphingolipid metabolism inhibitors in diverse species of the filamentous fungus Fusarium.</title>
        <authorList>
            <person name="Kim H.S."/>
            <person name="Lohmar J.M."/>
            <person name="Busman M."/>
            <person name="Brown D.W."/>
            <person name="Naumann T.A."/>
            <person name="Divon H.H."/>
            <person name="Lysoe E."/>
            <person name="Uhlig S."/>
            <person name="Proctor R.H."/>
        </authorList>
    </citation>
    <scope>NUCLEOTIDE SEQUENCE</scope>
    <source>
        <strain evidence="13">NRRL 20472</strain>
    </source>
</reference>
<comment type="similarity">
    <text evidence="2">Belongs to the ABC transporter superfamily. ABCB family. Multidrug resistance exporter (TC 3.A.1.201) subfamily.</text>
</comment>
<protein>
    <recommendedName>
        <fullName evidence="15">ABC transporter</fullName>
    </recommendedName>
</protein>
<dbReference type="EMBL" id="JABEXW010001111">
    <property type="protein sequence ID" value="KAF4947346.1"/>
    <property type="molecule type" value="Genomic_DNA"/>
</dbReference>
<dbReference type="FunFam" id="3.40.50.300:FF:000251">
    <property type="entry name" value="ABC transporter B family member 19"/>
    <property type="match status" value="1"/>
</dbReference>
<feature type="transmembrane region" description="Helical" evidence="10">
    <location>
        <begin position="948"/>
        <end position="972"/>
    </location>
</feature>
<dbReference type="CDD" id="cd18577">
    <property type="entry name" value="ABC_6TM_Pgp_ABCB1_D1_like"/>
    <property type="match status" value="1"/>
</dbReference>
<comment type="caution">
    <text evidence="13">The sequence shown here is derived from an EMBL/GenBank/DDBJ whole genome shotgun (WGS) entry which is preliminary data.</text>
</comment>
<evidence type="ECO:0000259" key="11">
    <source>
        <dbReference type="PROSITE" id="PS50893"/>
    </source>
</evidence>
<dbReference type="PANTHER" id="PTHR43394">
    <property type="entry name" value="ATP-DEPENDENT PERMEASE MDL1, MITOCHONDRIAL"/>
    <property type="match status" value="1"/>
</dbReference>
<dbReference type="GO" id="GO:0005524">
    <property type="term" value="F:ATP binding"/>
    <property type="evidence" value="ECO:0007669"/>
    <property type="project" value="UniProtKB-KW"/>
</dbReference>
<feature type="compositionally biased region" description="Basic and acidic residues" evidence="9">
    <location>
        <begin position="33"/>
        <end position="55"/>
    </location>
</feature>
<evidence type="ECO:0000256" key="10">
    <source>
        <dbReference type="SAM" id="Phobius"/>
    </source>
</evidence>
<dbReference type="InterPro" id="IPR036640">
    <property type="entry name" value="ABC1_TM_sf"/>
</dbReference>
<evidence type="ECO:0008006" key="15">
    <source>
        <dbReference type="Google" id="ProtNLM"/>
    </source>
</evidence>
<feature type="region of interest" description="Disordered" evidence="9">
    <location>
        <begin position="1"/>
        <end position="55"/>
    </location>
</feature>
<dbReference type="SUPFAM" id="SSF90123">
    <property type="entry name" value="ABC transporter transmembrane region"/>
    <property type="match status" value="2"/>
</dbReference>
<dbReference type="SMART" id="SM00382">
    <property type="entry name" value="AAA"/>
    <property type="match status" value="2"/>
</dbReference>
<dbReference type="GO" id="GO:0090374">
    <property type="term" value="P:oligopeptide export from mitochondrion"/>
    <property type="evidence" value="ECO:0007669"/>
    <property type="project" value="TreeGrafter"/>
</dbReference>
<feature type="compositionally biased region" description="Basic and acidic residues" evidence="9">
    <location>
        <begin position="652"/>
        <end position="673"/>
    </location>
</feature>
<accession>A0A8H4SWZ4</accession>
<dbReference type="Pfam" id="PF00005">
    <property type="entry name" value="ABC_tran"/>
    <property type="match status" value="2"/>
</dbReference>
<dbReference type="Proteomes" id="UP000622797">
    <property type="component" value="Unassembled WGS sequence"/>
</dbReference>
<evidence type="ECO:0000256" key="5">
    <source>
        <dbReference type="ARBA" id="ARBA00022741"/>
    </source>
</evidence>
<dbReference type="InterPro" id="IPR011527">
    <property type="entry name" value="ABC1_TM_dom"/>
</dbReference>
<evidence type="ECO:0000256" key="3">
    <source>
        <dbReference type="ARBA" id="ARBA00022448"/>
    </source>
</evidence>
<name>A0A8H4SWZ4_9HYPO</name>
<dbReference type="InterPro" id="IPR039421">
    <property type="entry name" value="Type_1_exporter"/>
</dbReference>
<keyword evidence="8 10" id="KW-0472">Membrane</keyword>
<feature type="transmembrane region" description="Helical" evidence="10">
    <location>
        <begin position="202"/>
        <end position="222"/>
    </location>
</feature>
<keyword evidence="6" id="KW-0067">ATP-binding</keyword>
<feature type="domain" description="ABC transmembrane type-1" evidence="12">
    <location>
        <begin position="79"/>
        <end position="370"/>
    </location>
</feature>
<feature type="domain" description="ABC transporter" evidence="11">
    <location>
        <begin position="1051"/>
        <end position="1288"/>
    </location>
</feature>